<keyword evidence="1" id="KW-0812">Transmembrane</keyword>
<comment type="caution">
    <text evidence="2">The sequence shown here is derived from an EMBL/GenBank/DDBJ whole genome shotgun (WGS) entry which is preliminary data.</text>
</comment>
<dbReference type="GeneID" id="93385012"/>
<feature type="transmembrane region" description="Helical" evidence="1">
    <location>
        <begin position="32"/>
        <end position="53"/>
    </location>
</feature>
<dbReference type="Proteomes" id="UP000003162">
    <property type="component" value="Unassembled WGS sequence"/>
</dbReference>
<proteinExistence type="predicted"/>
<dbReference type="AlphaFoldDB" id="A8SKS2"/>
<accession>A8SKS2</accession>
<dbReference type="HOGENOM" id="CLU_2383515_0_0_9"/>
<dbReference type="RefSeq" id="WP_004832647.1">
    <property type="nucleotide sequence ID" value="NZ_DS483517.1"/>
</dbReference>
<evidence type="ECO:0000313" key="3">
    <source>
        <dbReference type="Proteomes" id="UP000003162"/>
    </source>
</evidence>
<gene>
    <name evidence="2" type="ORF">PEPMIC_00762</name>
</gene>
<evidence type="ECO:0000313" key="2">
    <source>
        <dbReference type="EMBL" id="EDP24182.1"/>
    </source>
</evidence>
<reference evidence="2 3" key="2">
    <citation type="submission" date="2007-09" db="EMBL/GenBank/DDBJ databases">
        <authorList>
            <person name="Fulton L."/>
            <person name="Clifton S."/>
            <person name="Fulton B."/>
            <person name="Xu J."/>
            <person name="Minx P."/>
            <person name="Pepin K.H."/>
            <person name="Johnson M."/>
            <person name="Thiruvilangam P."/>
            <person name="Bhonagiri V."/>
            <person name="Nash W.E."/>
            <person name="Mardis E.R."/>
            <person name="Wilson R.K."/>
        </authorList>
    </citation>
    <scope>NUCLEOTIDE SEQUENCE [LARGE SCALE GENOMIC DNA]</scope>
    <source>
        <strain evidence="2 3">ATCC 33270</strain>
    </source>
</reference>
<keyword evidence="1" id="KW-1133">Transmembrane helix</keyword>
<sequence>MWLIIGIGAINFALIGRVKEFRDENFIVFKRISLLITALCSINFIYSAIIYNSYFTGGNWRMFLETMPGDSKNVLICIGLSIYVNFVPISIFRK</sequence>
<evidence type="ECO:0000256" key="1">
    <source>
        <dbReference type="SAM" id="Phobius"/>
    </source>
</evidence>
<dbReference type="EMBL" id="ABEE02000016">
    <property type="protein sequence ID" value="EDP24182.1"/>
    <property type="molecule type" value="Genomic_DNA"/>
</dbReference>
<organism evidence="2 3">
    <name type="scientific">Parvimonas micra ATCC 33270</name>
    <dbReference type="NCBI Taxonomy" id="411465"/>
    <lineage>
        <taxon>Bacteria</taxon>
        <taxon>Bacillati</taxon>
        <taxon>Bacillota</taxon>
        <taxon>Tissierellia</taxon>
        <taxon>Tissierellales</taxon>
        <taxon>Peptoniphilaceae</taxon>
        <taxon>Parvimonas</taxon>
    </lineage>
</organism>
<protein>
    <submittedName>
        <fullName evidence="2">Uncharacterized protein</fullName>
    </submittedName>
</protein>
<reference evidence="2 3" key="1">
    <citation type="submission" date="2007-09" db="EMBL/GenBank/DDBJ databases">
        <title>Draft genome sequence of Peptostreptococcus micros (ATCC 33270).</title>
        <authorList>
            <person name="Sudarsanam P."/>
            <person name="Ley R."/>
            <person name="Guruge J."/>
            <person name="Turnbaugh P.J."/>
            <person name="Mahowald M."/>
            <person name="Liep D."/>
            <person name="Gordon J."/>
        </authorList>
    </citation>
    <scope>NUCLEOTIDE SEQUENCE [LARGE SCALE GENOMIC DNA]</scope>
    <source>
        <strain evidence="2 3">ATCC 33270</strain>
    </source>
</reference>
<feature type="transmembrane region" description="Helical" evidence="1">
    <location>
        <begin position="73"/>
        <end position="92"/>
    </location>
</feature>
<name>A8SKS2_9FIRM</name>
<keyword evidence="1" id="KW-0472">Membrane</keyword>